<accession>A0A380RX00</accession>
<dbReference type="EMBL" id="UHJL01000001">
    <property type="protein sequence ID" value="SUQ19831.1"/>
    <property type="molecule type" value="Genomic_DNA"/>
</dbReference>
<dbReference type="InterPro" id="IPR014999">
    <property type="entry name" value="DUF1846"/>
</dbReference>
<dbReference type="Gene3D" id="3.10.630.10">
    <property type="entry name" value="dip2346 domain like"/>
    <property type="match status" value="1"/>
</dbReference>
<dbReference type="Pfam" id="PF20921">
    <property type="entry name" value="DUF1846_C"/>
    <property type="match status" value="1"/>
</dbReference>
<dbReference type="Proteomes" id="UP000255423">
    <property type="component" value="Unassembled WGS sequence"/>
</dbReference>
<protein>
    <submittedName>
        <fullName evidence="3">Uncharacterized protein, UPF0371 family</fullName>
    </submittedName>
</protein>
<sequence>MFKVGFDNDAYLKTQSEKIQERISKFGGKLYLEFGGKLFDDHHASRVLPGFAPDSKIRMLEKLKDKAEVIIAINAGDIEKNKVRGDLGITYDQDVLRLIDAFRGYGLYVSSVVLTRWQEQPSAVAYQKKLEGLGLKVYRHYPIAGYPSNIPLVVSDDGYGKNEFVETSRELVVVTAPGPGSGKMAVCLSQIYHENKRGVKAGYAKFETFPIWNIPLKHPVNLAYEAATADLNDVNMIDPFHLEAYGKTTINYNRDVEIFPVLNALFTRILGESPYKSPTDMGVNMAGNCIVDDAAVCEAANAEIIRRYYNTLCQVRKGNAEKDQVYKLELVMEQAHISATDRKVAVAAVAKAEETNGPAVAIELADGAIITGKTSSLLGASSAALLDALKHLAKIPDEVRLLSPMVIEPIQNLKTMQLGHKNPRLHMDEVLVALSVCALTDYNAKIALEKLPELRHCEVHSSVILSQVDVGVFRRLGVNLTSEPNYQTSKLYHG</sequence>
<dbReference type="Gene3D" id="1.20.1570.10">
    <property type="entry name" value="dip2346 domain like"/>
    <property type="match status" value="1"/>
</dbReference>
<feature type="domain" description="DUF1846" evidence="1">
    <location>
        <begin position="4"/>
        <end position="335"/>
    </location>
</feature>
<organism evidence="3 4">
    <name type="scientific">Fibrobacter succinogenes</name>
    <name type="common">Bacteroides succinogenes</name>
    <dbReference type="NCBI Taxonomy" id="833"/>
    <lineage>
        <taxon>Bacteria</taxon>
        <taxon>Pseudomonadati</taxon>
        <taxon>Fibrobacterota</taxon>
        <taxon>Fibrobacteria</taxon>
        <taxon>Fibrobacterales</taxon>
        <taxon>Fibrobacteraceae</taxon>
        <taxon>Fibrobacter</taxon>
    </lineage>
</organism>
<evidence type="ECO:0000313" key="3">
    <source>
        <dbReference type="EMBL" id="SUQ19831.1"/>
    </source>
</evidence>
<feature type="domain" description="DUF1846" evidence="2">
    <location>
        <begin position="341"/>
        <end position="492"/>
    </location>
</feature>
<dbReference type="NCBIfam" id="NF010184">
    <property type="entry name" value="PRK13663.1"/>
    <property type="match status" value="1"/>
</dbReference>
<dbReference type="RefSeq" id="WP_109572354.1">
    <property type="nucleotide sequence ID" value="NZ_UHJL01000001.1"/>
</dbReference>
<dbReference type="InterPro" id="IPR048496">
    <property type="entry name" value="DUF1846_N"/>
</dbReference>
<evidence type="ECO:0000259" key="2">
    <source>
        <dbReference type="Pfam" id="PF20921"/>
    </source>
</evidence>
<dbReference type="AlphaFoldDB" id="A0A380RX00"/>
<dbReference type="InterPro" id="IPR048441">
    <property type="entry name" value="DUF1846_C"/>
</dbReference>
<dbReference type="Pfam" id="PF08903">
    <property type="entry name" value="DUF1846"/>
    <property type="match status" value="1"/>
</dbReference>
<name>A0A380RX00_FIBSU</name>
<proteinExistence type="predicted"/>
<dbReference type="Gene3D" id="3.40.140.40">
    <property type="entry name" value="Domain of unknown function (DUF1846), C-terminal subdomain"/>
    <property type="match status" value="1"/>
</dbReference>
<reference evidence="3 4" key="1">
    <citation type="submission" date="2017-08" db="EMBL/GenBank/DDBJ databases">
        <authorList>
            <person name="de Groot N.N."/>
        </authorList>
    </citation>
    <scope>NUCLEOTIDE SEQUENCE [LARGE SCALE GENOMIC DNA]</scope>
    <source>
        <strain evidence="3 4">HM2</strain>
    </source>
</reference>
<dbReference type="PIRSF" id="PIRSF033132">
    <property type="entry name" value="DUF1846"/>
    <property type="match status" value="1"/>
</dbReference>
<gene>
    <name evidence="3" type="ORF">SAMN05661053_1075</name>
</gene>
<evidence type="ECO:0000313" key="4">
    <source>
        <dbReference type="Proteomes" id="UP000255423"/>
    </source>
</evidence>
<evidence type="ECO:0000259" key="1">
    <source>
        <dbReference type="Pfam" id="PF08903"/>
    </source>
</evidence>